<dbReference type="Pfam" id="PF09523">
    <property type="entry name" value="DUF2390"/>
    <property type="match status" value="1"/>
</dbReference>
<evidence type="ECO:0000313" key="2">
    <source>
        <dbReference type="Proteomes" id="UP000198706"/>
    </source>
</evidence>
<accession>A0A1G8T9L2</accession>
<dbReference type="Proteomes" id="UP000198706">
    <property type="component" value="Unassembled WGS sequence"/>
</dbReference>
<dbReference type="AlphaFoldDB" id="A0A1G8T9L2"/>
<name>A0A1G8T9L2_9PSED</name>
<dbReference type="InterPro" id="IPR012659">
    <property type="entry name" value="CHP02444"/>
</dbReference>
<sequence>MPSDLWNFAVDLYARPGVEPACLSLQAAGGDICLLLCGAWLEARGALRTAERAEQLKDCAAPWQREVIEPLRSIRRAWRDKSAQDDALATLRTRIKQLELDAERQLLQRLESLCVAWEEGQGNSSWLEILAGDAAEKCRDALLELRVAATRP</sequence>
<reference evidence="1 2" key="1">
    <citation type="submission" date="2016-10" db="EMBL/GenBank/DDBJ databases">
        <authorList>
            <person name="de Groot N.N."/>
        </authorList>
    </citation>
    <scope>NUCLEOTIDE SEQUENCE [LARGE SCALE GENOMIC DNA]</scope>
    <source>
        <strain evidence="1 2">JCM 21544</strain>
    </source>
</reference>
<evidence type="ECO:0000313" key="1">
    <source>
        <dbReference type="EMBL" id="SDJ38163.1"/>
    </source>
</evidence>
<organism evidence="1 2">
    <name type="scientific">Pseudomonas indica</name>
    <dbReference type="NCBI Taxonomy" id="137658"/>
    <lineage>
        <taxon>Bacteria</taxon>
        <taxon>Pseudomonadati</taxon>
        <taxon>Pseudomonadota</taxon>
        <taxon>Gammaproteobacteria</taxon>
        <taxon>Pseudomonadales</taxon>
        <taxon>Pseudomonadaceae</taxon>
        <taxon>Pseudomonas</taxon>
    </lineage>
</organism>
<proteinExistence type="predicted"/>
<protein>
    <submittedName>
        <fullName evidence="1">TIGR02444 family protein</fullName>
    </submittedName>
</protein>
<dbReference type="RefSeq" id="WP_084333172.1">
    <property type="nucleotide sequence ID" value="NZ_FNFD01000001.1"/>
</dbReference>
<gene>
    <name evidence="1" type="ORF">SAMN05216186_101300</name>
</gene>
<dbReference type="STRING" id="137658.SAMN05216186_101300"/>
<keyword evidence="2" id="KW-1185">Reference proteome</keyword>
<dbReference type="NCBIfam" id="TIGR02444">
    <property type="entry name" value="TIGR02444 family protein"/>
    <property type="match status" value="1"/>
</dbReference>
<dbReference type="EMBL" id="FNFD01000001">
    <property type="protein sequence ID" value="SDJ38163.1"/>
    <property type="molecule type" value="Genomic_DNA"/>
</dbReference>